<dbReference type="RefSeq" id="WP_121191973.1">
    <property type="nucleotide sequence ID" value="NZ_RBWV01000009.1"/>
</dbReference>
<dbReference type="InterPro" id="IPR021214">
    <property type="entry name" value="DUF2568"/>
</dbReference>
<evidence type="ECO:0000256" key="1">
    <source>
        <dbReference type="SAM" id="Phobius"/>
    </source>
</evidence>
<feature type="transmembrane region" description="Helical" evidence="1">
    <location>
        <begin position="7"/>
        <end position="28"/>
    </location>
</feature>
<organism evidence="2 3">
    <name type="scientific">Motilibacter peucedani</name>
    <dbReference type="NCBI Taxonomy" id="598650"/>
    <lineage>
        <taxon>Bacteria</taxon>
        <taxon>Bacillati</taxon>
        <taxon>Actinomycetota</taxon>
        <taxon>Actinomycetes</taxon>
        <taxon>Motilibacterales</taxon>
        <taxon>Motilibacteraceae</taxon>
        <taxon>Motilibacter</taxon>
    </lineage>
</organism>
<dbReference type="Proteomes" id="UP000281955">
    <property type="component" value="Unassembled WGS sequence"/>
</dbReference>
<name>A0A420XTU3_9ACTN</name>
<gene>
    <name evidence="2" type="ORF">CLV35_0688</name>
</gene>
<dbReference type="AlphaFoldDB" id="A0A420XTU3"/>
<evidence type="ECO:0000313" key="3">
    <source>
        <dbReference type="Proteomes" id="UP000281955"/>
    </source>
</evidence>
<keyword evidence="1" id="KW-0812">Transmembrane</keyword>
<protein>
    <submittedName>
        <fullName evidence="2">Uncharacterized protein DUF2568</fullName>
    </submittedName>
</protein>
<keyword evidence="1" id="KW-1133">Transmembrane helix</keyword>
<comment type="caution">
    <text evidence="2">The sequence shown here is derived from an EMBL/GenBank/DDBJ whole genome shotgun (WGS) entry which is preliminary data.</text>
</comment>
<keyword evidence="1" id="KW-0472">Membrane</keyword>
<accession>A0A420XTU3</accession>
<proteinExistence type="predicted"/>
<dbReference type="Pfam" id="PF10823">
    <property type="entry name" value="DUF2568"/>
    <property type="match status" value="1"/>
</dbReference>
<feature type="transmembrane region" description="Helical" evidence="1">
    <location>
        <begin position="77"/>
        <end position="102"/>
    </location>
</feature>
<dbReference type="InParanoid" id="A0A420XTU3"/>
<sequence length="110" mass="10761">MTGLRAGVLAGVFVLEVVAIACVARWGWHVGSGGVAGAAVATVAVLAWAGLWGTFLSPRARLPLRPSAATLARGAMVGAAGVGGALAGWSVVAVVLVVGWVVCTAVEAAV</sequence>
<reference evidence="2 3" key="1">
    <citation type="submission" date="2018-10" db="EMBL/GenBank/DDBJ databases">
        <title>Genomic Encyclopedia of Archaeal and Bacterial Type Strains, Phase II (KMG-II): from individual species to whole genera.</title>
        <authorList>
            <person name="Goeker M."/>
        </authorList>
    </citation>
    <scope>NUCLEOTIDE SEQUENCE [LARGE SCALE GENOMIC DNA]</scope>
    <source>
        <strain evidence="2 3">RP-AC37</strain>
    </source>
</reference>
<feature type="transmembrane region" description="Helical" evidence="1">
    <location>
        <begin position="34"/>
        <end position="56"/>
    </location>
</feature>
<keyword evidence="3" id="KW-1185">Reference proteome</keyword>
<evidence type="ECO:0000313" key="2">
    <source>
        <dbReference type="EMBL" id="RKS80263.1"/>
    </source>
</evidence>
<dbReference type="EMBL" id="RBWV01000009">
    <property type="protein sequence ID" value="RKS80263.1"/>
    <property type="molecule type" value="Genomic_DNA"/>
</dbReference>